<evidence type="ECO:0000313" key="3">
    <source>
        <dbReference type="Proteomes" id="UP000612282"/>
    </source>
</evidence>
<evidence type="ECO:0000313" key="2">
    <source>
        <dbReference type="EMBL" id="GID57632.1"/>
    </source>
</evidence>
<name>A0ABQ3XGN2_9ACTN</name>
<dbReference type="RefSeq" id="WP_239145544.1">
    <property type="nucleotide sequence ID" value="NZ_BAAAQE010000034.1"/>
</dbReference>
<dbReference type="SUPFAM" id="SSF46689">
    <property type="entry name" value="Homeodomain-like"/>
    <property type="match status" value="1"/>
</dbReference>
<feature type="region of interest" description="Disordered" evidence="1">
    <location>
        <begin position="1"/>
        <end position="30"/>
    </location>
</feature>
<keyword evidence="3" id="KW-1185">Reference proteome</keyword>
<dbReference type="Proteomes" id="UP000612282">
    <property type="component" value="Unassembled WGS sequence"/>
</dbReference>
<accession>A0ABQ3XGN2</accession>
<sequence>MTITPAHQAVSRSPMGSVDAGRSAAEADHPYREGSGQAAIVVLTSAQGQPAADIAYLLKATDAYVRDVIHAVHGRGLHAQDPKWRRDTPNRISEQTRDWIYVIARCDPRIATGCVTTISIETVRRILYEQGVSWQTS</sequence>
<reference evidence="2 3" key="1">
    <citation type="submission" date="2021-01" db="EMBL/GenBank/DDBJ databases">
        <title>Whole genome shotgun sequence of Actinoplanes couchii NBRC 106145.</title>
        <authorList>
            <person name="Komaki H."/>
            <person name="Tamura T."/>
        </authorList>
    </citation>
    <scope>NUCLEOTIDE SEQUENCE [LARGE SCALE GENOMIC DNA]</scope>
    <source>
        <strain evidence="2 3">NBRC 106145</strain>
    </source>
</reference>
<dbReference type="EMBL" id="BOMG01000074">
    <property type="protein sequence ID" value="GID57632.1"/>
    <property type="molecule type" value="Genomic_DNA"/>
</dbReference>
<dbReference type="InterPro" id="IPR009057">
    <property type="entry name" value="Homeodomain-like_sf"/>
</dbReference>
<comment type="caution">
    <text evidence="2">The sequence shown here is derived from an EMBL/GenBank/DDBJ whole genome shotgun (WGS) entry which is preliminary data.</text>
</comment>
<gene>
    <name evidence="2" type="ORF">Aco03nite_060360</name>
</gene>
<proteinExistence type="predicted"/>
<protein>
    <submittedName>
        <fullName evidence="2">Uncharacterized protein</fullName>
    </submittedName>
</protein>
<organism evidence="2 3">
    <name type="scientific">Actinoplanes couchii</name>
    <dbReference type="NCBI Taxonomy" id="403638"/>
    <lineage>
        <taxon>Bacteria</taxon>
        <taxon>Bacillati</taxon>
        <taxon>Actinomycetota</taxon>
        <taxon>Actinomycetes</taxon>
        <taxon>Micromonosporales</taxon>
        <taxon>Micromonosporaceae</taxon>
        <taxon>Actinoplanes</taxon>
    </lineage>
</organism>
<evidence type="ECO:0000256" key="1">
    <source>
        <dbReference type="SAM" id="MobiDB-lite"/>
    </source>
</evidence>